<comment type="caution">
    <text evidence="1">The sequence shown here is derived from an EMBL/GenBank/DDBJ whole genome shotgun (WGS) entry which is preliminary data.</text>
</comment>
<keyword evidence="2" id="KW-1185">Reference proteome</keyword>
<gene>
    <name evidence="1" type="ORF">FHS77_002776</name>
</gene>
<dbReference type="AlphaFoldDB" id="A0A841M9I6"/>
<protein>
    <submittedName>
        <fullName evidence="1">Uncharacterized protein</fullName>
    </submittedName>
</protein>
<sequence length="282" mass="32595">MDISGIFLTLNEEAPEDDAYVSIRYGAICTFLKLYLNHEAYQLQPEVTTFLTHYLHVLEELMGKSKERSEMETLARQLYREHKKVLDFILEHGAGSDFALAAHRFFGDNPDFGQGFEVKDRKYIYRGLNDRMFSFLPANWHEALGGFDLNWEGCERWWAGLPLICWVEIGTHADGKKGYLKLTAEVGPIKDYDFRKSLIERIESTKTDQRLSISFTKGAKREGALYSRFFNSNVANLEDVQDSEDILLKIENLMNKFVDEFDAVARILPEFREYGSVKNNAE</sequence>
<accession>A0A841M9I6</accession>
<name>A0A841M9I6_9HYPH</name>
<dbReference type="Proteomes" id="UP000555393">
    <property type="component" value="Unassembled WGS sequence"/>
</dbReference>
<dbReference type="EMBL" id="JACIIU010000019">
    <property type="protein sequence ID" value="MBB6262204.1"/>
    <property type="molecule type" value="Genomic_DNA"/>
</dbReference>
<proteinExistence type="predicted"/>
<reference evidence="1 2" key="1">
    <citation type="submission" date="2020-08" db="EMBL/GenBank/DDBJ databases">
        <title>Genomic Encyclopedia of Type Strains, Phase IV (KMG-IV): sequencing the most valuable type-strain genomes for metagenomic binning, comparative biology and taxonomic classification.</title>
        <authorList>
            <person name="Goeker M."/>
        </authorList>
    </citation>
    <scope>NUCLEOTIDE SEQUENCE [LARGE SCALE GENOMIC DNA]</scope>
    <source>
        <strain evidence="1 2">DSM 22336</strain>
    </source>
</reference>
<evidence type="ECO:0000313" key="1">
    <source>
        <dbReference type="EMBL" id="MBB6262204.1"/>
    </source>
</evidence>
<organism evidence="1 2">
    <name type="scientific">Paenochrobactrum gallinarii</name>
    <dbReference type="NCBI Taxonomy" id="643673"/>
    <lineage>
        <taxon>Bacteria</taxon>
        <taxon>Pseudomonadati</taxon>
        <taxon>Pseudomonadota</taxon>
        <taxon>Alphaproteobacteria</taxon>
        <taxon>Hyphomicrobiales</taxon>
        <taxon>Brucellaceae</taxon>
        <taxon>Paenochrobactrum</taxon>
    </lineage>
</organism>
<dbReference type="RefSeq" id="WP_184224269.1">
    <property type="nucleotide sequence ID" value="NZ_JACIIU010000019.1"/>
</dbReference>
<evidence type="ECO:0000313" key="2">
    <source>
        <dbReference type="Proteomes" id="UP000555393"/>
    </source>
</evidence>